<evidence type="ECO:0000256" key="1">
    <source>
        <dbReference type="ARBA" id="ARBA00005351"/>
    </source>
</evidence>
<dbReference type="PANTHER" id="PTHR12875:SF0">
    <property type="entry name" value="GOLGI TO ER TRAFFIC PROTEIN 4 HOMOLOG"/>
    <property type="match status" value="1"/>
</dbReference>
<dbReference type="InterPro" id="IPR011990">
    <property type="entry name" value="TPR-like_helical_dom_sf"/>
</dbReference>
<comment type="similarity">
    <text evidence="1">Belongs to the GET4 family.</text>
</comment>
<evidence type="ECO:0000313" key="3">
    <source>
        <dbReference type="EMBL" id="CAD7606164.1"/>
    </source>
</evidence>
<reference evidence="3" key="1">
    <citation type="submission" date="2020-11" db="EMBL/GenBank/DDBJ databases">
        <authorList>
            <person name="Tran Van P."/>
        </authorList>
    </citation>
    <scope>NUCLEOTIDE SEQUENCE</scope>
</reference>
<dbReference type="AlphaFoldDB" id="A0A7R9K6X5"/>
<dbReference type="InterPro" id="IPR007317">
    <property type="entry name" value="GET4"/>
</dbReference>
<feature type="region of interest" description="Disordered" evidence="2">
    <location>
        <begin position="162"/>
        <end position="199"/>
    </location>
</feature>
<protein>
    <submittedName>
        <fullName evidence="3">Uncharacterized protein</fullName>
    </submittedName>
</protein>
<dbReference type="PANTHER" id="PTHR12875">
    <property type="entry name" value="GOLGI TO ER TRAFFIC PROTEIN 4 HOMOLOG"/>
    <property type="match status" value="1"/>
</dbReference>
<proteinExistence type="inferred from homology"/>
<name>A0A7R9K6X5_TIMGE</name>
<gene>
    <name evidence="3" type="ORF">TGEB3V08_LOCUS9749</name>
</gene>
<dbReference type="GO" id="GO:0045048">
    <property type="term" value="P:protein insertion into ER membrane"/>
    <property type="evidence" value="ECO:0007669"/>
    <property type="project" value="InterPro"/>
</dbReference>
<dbReference type="Gene3D" id="1.25.40.10">
    <property type="entry name" value="Tetratricopeptide repeat domain"/>
    <property type="match status" value="1"/>
</dbReference>
<sequence>MSTAQAAFHCYTSQHPNIKRGPPYILPLLNFIWFLLKAVERSPSIQSSHSQPIQLGASWPDPVPSLLTSLLSLFYLTRFLLGFNPTYTRLLRSQGTPLGIETSGKLNTFKVLCEQYQPSIKRDPSYPDYLNKIGHIFFGIPLPRAQPQGLFGNILQSFFSGLDEESDTESEQGPQPSTSSRQHQRHAQQSSHMETEELD</sequence>
<organism evidence="3">
    <name type="scientific">Timema genevievae</name>
    <name type="common">Walking stick</name>
    <dbReference type="NCBI Taxonomy" id="629358"/>
    <lineage>
        <taxon>Eukaryota</taxon>
        <taxon>Metazoa</taxon>
        <taxon>Ecdysozoa</taxon>
        <taxon>Arthropoda</taxon>
        <taxon>Hexapoda</taxon>
        <taxon>Insecta</taxon>
        <taxon>Pterygota</taxon>
        <taxon>Neoptera</taxon>
        <taxon>Polyneoptera</taxon>
        <taxon>Phasmatodea</taxon>
        <taxon>Timematodea</taxon>
        <taxon>Timematoidea</taxon>
        <taxon>Timematidae</taxon>
        <taxon>Timema</taxon>
    </lineage>
</organism>
<accession>A0A7R9K6X5</accession>
<dbReference type="EMBL" id="OE844777">
    <property type="protein sequence ID" value="CAD7606164.1"/>
    <property type="molecule type" value="Genomic_DNA"/>
</dbReference>
<evidence type="ECO:0000256" key="2">
    <source>
        <dbReference type="SAM" id="MobiDB-lite"/>
    </source>
</evidence>
<dbReference type="Pfam" id="PF04190">
    <property type="entry name" value="GET4"/>
    <property type="match status" value="1"/>
</dbReference>
<dbReference type="GO" id="GO:0071818">
    <property type="term" value="C:BAT3 complex"/>
    <property type="evidence" value="ECO:0007669"/>
    <property type="project" value="TreeGrafter"/>
</dbReference>